<name>A0A4R5DAQ2_9BACT</name>
<accession>A0A4R5DAQ2</accession>
<dbReference type="AlphaFoldDB" id="A0A4R5DAQ2"/>
<reference evidence="1 2" key="1">
    <citation type="submission" date="2019-03" db="EMBL/GenBank/DDBJ databases">
        <title>Dyadobacter AR-3-6 sp. nov., isolated from arctic soil.</title>
        <authorList>
            <person name="Chaudhary D.K."/>
        </authorList>
    </citation>
    <scope>NUCLEOTIDE SEQUENCE [LARGE SCALE GENOMIC DNA]</scope>
    <source>
        <strain evidence="1 2">AR-3-6</strain>
    </source>
</reference>
<protein>
    <recommendedName>
        <fullName evidence="3">Plasmid mobilization relaxosome protein MobC</fullName>
    </recommendedName>
</protein>
<evidence type="ECO:0000313" key="1">
    <source>
        <dbReference type="EMBL" id="TDE10732.1"/>
    </source>
</evidence>
<dbReference type="Proteomes" id="UP000294850">
    <property type="component" value="Unassembled WGS sequence"/>
</dbReference>
<keyword evidence="2" id="KW-1185">Reference proteome</keyword>
<dbReference type="RefSeq" id="WP_131961424.1">
    <property type="nucleotide sequence ID" value="NZ_SMFL01000014.1"/>
</dbReference>
<comment type="caution">
    <text evidence="1">The sequence shown here is derived from an EMBL/GenBank/DDBJ whole genome shotgun (WGS) entry which is preliminary data.</text>
</comment>
<proteinExistence type="predicted"/>
<evidence type="ECO:0008006" key="3">
    <source>
        <dbReference type="Google" id="ProtNLM"/>
    </source>
</evidence>
<gene>
    <name evidence="1" type="ORF">E0F88_27035</name>
</gene>
<organism evidence="1 2">
    <name type="scientific">Dyadobacter psychrotolerans</name>
    <dbReference type="NCBI Taxonomy" id="2541721"/>
    <lineage>
        <taxon>Bacteria</taxon>
        <taxon>Pseudomonadati</taxon>
        <taxon>Bacteroidota</taxon>
        <taxon>Cytophagia</taxon>
        <taxon>Cytophagales</taxon>
        <taxon>Spirosomataceae</taxon>
        <taxon>Dyadobacter</taxon>
    </lineage>
</organism>
<evidence type="ECO:0000313" key="2">
    <source>
        <dbReference type="Proteomes" id="UP000294850"/>
    </source>
</evidence>
<sequence length="133" mass="15353">MEQNVLHTKSSLRSSSRIGIYLSAEQLKMLKSQFQSSTSRSFSSFLAKLLAEKPMVSTYRNKSVDDYLEELAELKDEFVRLTDLLDKAIAGLLDDREHVSESSLLHAELQKRQILKKLEQIEIHLTKITDQWL</sequence>
<dbReference type="EMBL" id="SMFL01000014">
    <property type="protein sequence ID" value="TDE10732.1"/>
    <property type="molecule type" value="Genomic_DNA"/>
</dbReference>